<accession>A0AAD6WMT0</accession>
<feature type="compositionally biased region" description="Low complexity" evidence="1">
    <location>
        <begin position="200"/>
        <end position="214"/>
    </location>
</feature>
<organism evidence="2 3">
    <name type="scientific">Mycena alexandri</name>
    <dbReference type="NCBI Taxonomy" id="1745969"/>
    <lineage>
        <taxon>Eukaryota</taxon>
        <taxon>Fungi</taxon>
        <taxon>Dikarya</taxon>
        <taxon>Basidiomycota</taxon>
        <taxon>Agaricomycotina</taxon>
        <taxon>Agaricomycetes</taxon>
        <taxon>Agaricomycetidae</taxon>
        <taxon>Agaricales</taxon>
        <taxon>Marasmiineae</taxon>
        <taxon>Mycenaceae</taxon>
        <taxon>Mycena</taxon>
    </lineage>
</organism>
<dbReference type="Proteomes" id="UP001218188">
    <property type="component" value="Unassembled WGS sequence"/>
</dbReference>
<keyword evidence="3" id="KW-1185">Reference proteome</keyword>
<proteinExistence type="predicted"/>
<evidence type="ECO:0000256" key="1">
    <source>
        <dbReference type="SAM" id="MobiDB-lite"/>
    </source>
</evidence>
<feature type="region of interest" description="Disordered" evidence="1">
    <location>
        <begin position="164"/>
        <end position="214"/>
    </location>
</feature>
<protein>
    <submittedName>
        <fullName evidence="2">Uncharacterized protein</fullName>
    </submittedName>
</protein>
<sequence length="214" mass="23641">MPVCSAGGTRAVFDVFRVDRGEWWIRRTGNAPHCFEWEGNEKLRKDWRPAAAAARLCRRILFRVQIGVRQPRSSKVTECAFSAPADGTGTRGKLVAPSFQQNKSCDRPNAVDEISAEQLQLGIAWNIIFEAGLCKSGRDWNGIDIGCNSMNIFGCISFRRRFTTSPGPPADRDSDEGETVDGREKEAARVPGAARNKKISPPLRLPLARPSLAK</sequence>
<name>A0AAD6WMT0_9AGAR</name>
<dbReference type="AlphaFoldDB" id="A0AAD6WMT0"/>
<reference evidence="2" key="1">
    <citation type="submission" date="2023-03" db="EMBL/GenBank/DDBJ databases">
        <title>Massive genome expansion in bonnet fungi (Mycena s.s.) driven by repeated elements and novel gene families across ecological guilds.</title>
        <authorList>
            <consortium name="Lawrence Berkeley National Laboratory"/>
            <person name="Harder C.B."/>
            <person name="Miyauchi S."/>
            <person name="Viragh M."/>
            <person name="Kuo A."/>
            <person name="Thoen E."/>
            <person name="Andreopoulos B."/>
            <person name="Lu D."/>
            <person name="Skrede I."/>
            <person name="Drula E."/>
            <person name="Henrissat B."/>
            <person name="Morin E."/>
            <person name="Kohler A."/>
            <person name="Barry K."/>
            <person name="LaButti K."/>
            <person name="Morin E."/>
            <person name="Salamov A."/>
            <person name="Lipzen A."/>
            <person name="Mereny Z."/>
            <person name="Hegedus B."/>
            <person name="Baldrian P."/>
            <person name="Stursova M."/>
            <person name="Weitz H."/>
            <person name="Taylor A."/>
            <person name="Grigoriev I.V."/>
            <person name="Nagy L.G."/>
            <person name="Martin F."/>
            <person name="Kauserud H."/>
        </authorList>
    </citation>
    <scope>NUCLEOTIDE SEQUENCE</scope>
    <source>
        <strain evidence="2">CBHHK200</strain>
    </source>
</reference>
<dbReference type="EMBL" id="JARJCM010000436">
    <property type="protein sequence ID" value="KAJ7017076.1"/>
    <property type="molecule type" value="Genomic_DNA"/>
</dbReference>
<evidence type="ECO:0000313" key="3">
    <source>
        <dbReference type="Proteomes" id="UP001218188"/>
    </source>
</evidence>
<comment type="caution">
    <text evidence="2">The sequence shown here is derived from an EMBL/GenBank/DDBJ whole genome shotgun (WGS) entry which is preliminary data.</text>
</comment>
<evidence type="ECO:0000313" key="2">
    <source>
        <dbReference type="EMBL" id="KAJ7017076.1"/>
    </source>
</evidence>
<gene>
    <name evidence="2" type="ORF">C8F04DRAFT_1201052</name>
</gene>